<evidence type="ECO:0000313" key="2">
    <source>
        <dbReference type="Proteomes" id="UP000652219"/>
    </source>
</evidence>
<accession>A0A8H6MIN1</accession>
<sequence length="119" mass="13214">MVDFEYCTLNIYPIGTSIETMVQGLDCTKATLQVATWQDAHDYQLPPVDEEGKEQNQIVLVYPAARKATGGIFSPMLRSHRPGAWVKETAWAGRLAHRRFSAGGIAWTTHIGFTSTEDS</sequence>
<reference evidence="1 2" key="1">
    <citation type="journal article" date="2020" name="Phytopathology">
        <title>Genome Sequence Resources of Colletotrichum truncatum, C. plurivorum, C. musicola, and C. sojae: Four Species Pathogenic to Soybean (Glycine max).</title>
        <authorList>
            <person name="Rogerio F."/>
            <person name="Boufleur T.R."/>
            <person name="Ciampi-Guillardi M."/>
            <person name="Sukno S.A."/>
            <person name="Thon M.R."/>
            <person name="Massola Junior N.S."/>
            <person name="Baroncelli R."/>
        </authorList>
    </citation>
    <scope>NUCLEOTIDE SEQUENCE [LARGE SCALE GENOMIC DNA]</scope>
    <source>
        <strain evidence="1 2">LFN0009</strain>
    </source>
</reference>
<organism evidence="1 2">
    <name type="scientific">Colletotrichum sojae</name>
    <dbReference type="NCBI Taxonomy" id="2175907"/>
    <lineage>
        <taxon>Eukaryota</taxon>
        <taxon>Fungi</taxon>
        <taxon>Dikarya</taxon>
        <taxon>Ascomycota</taxon>
        <taxon>Pezizomycotina</taxon>
        <taxon>Sordariomycetes</taxon>
        <taxon>Hypocreomycetidae</taxon>
        <taxon>Glomerellales</taxon>
        <taxon>Glomerellaceae</taxon>
        <taxon>Colletotrichum</taxon>
        <taxon>Colletotrichum orchidearum species complex</taxon>
    </lineage>
</organism>
<name>A0A8H6MIN1_9PEZI</name>
<protein>
    <submittedName>
        <fullName evidence="1">Uncharacterized protein</fullName>
    </submittedName>
</protein>
<dbReference type="EMBL" id="WIGN01000642">
    <property type="protein sequence ID" value="KAF6786407.1"/>
    <property type="molecule type" value="Genomic_DNA"/>
</dbReference>
<gene>
    <name evidence="1" type="ORF">CSOJ01_15416</name>
</gene>
<dbReference type="AlphaFoldDB" id="A0A8H6MIN1"/>
<comment type="caution">
    <text evidence="1">The sequence shown here is derived from an EMBL/GenBank/DDBJ whole genome shotgun (WGS) entry which is preliminary data.</text>
</comment>
<keyword evidence="2" id="KW-1185">Reference proteome</keyword>
<proteinExistence type="predicted"/>
<evidence type="ECO:0000313" key="1">
    <source>
        <dbReference type="EMBL" id="KAF6786407.1"/>
    </source>
</evidence>
<dbReference type="Proteomes" id="UP000652219">
    <property type="component" value="Unassembled WGS sequence"/>
</dbReference>